<dbReference type="EMBL" id="BAABGU010000060">
    <property type="protein sequence ID" value="GAA4580435.1"/>
    <property type="molecule type" value="Genomic_DNA"/>
</dbReference>
<gene>
    <name evidence="2" type="ORF">GCM10023176_60010</name>
</gene>
<dbReference type="InterPro" id="IPR015943">
    <property type="entry name" value="WD40/YVTN_repeat-like_dom_sf"/>
</dbReference>
<evidence type="ECO:0000313" key="2">
    <source>
        <dbReference type="EMBL" id="GAA4580435.1"/>
    </source>
</evidence>
<dbReference type="Proteomes" id="UP001500307">
    <property type="component" value="Unassembled WGS sequence"/>
</dbReference>
<organism evidence="2 3">
    <name type="scientific">Micromonospora coerulea</name>
    <dbReference type="NCBI Taxonomy" id="47856"/>
    <lineage>
        <taxon>Bacteria</taxon>
        <taxon>Bacillati</taxon>
        <taxon>Actinomycetota</taxon>
        <taxon>Actinomycetes</taxon>
        <taxon>Micromonosporales</taxon>
        <taxon>Micromonosporaceae</taxon>
        <taxon>Micromonospora</taxon>
    </lineage>
</organism>
<comment type="similarity">
    <text evidence="1">Belongs to the cycloisomerase 2 family.</text>
</comment>
<dbReference type="PANTHER" id="PTHR30344">
    <property type="entry name" value="6-PHOSPHOGLUCONOLACTONASE-RELATED"/>
    <property type="match status" value="1"/>
</dbReference>
<dbReference type="InterPro" id="IPR019405">
    <property type="entry name" value="Lactonase_7-beta_prop"/>
</dbReference>
<dbReference type="InterPro" id="IPR011048">
    <property type="entry name" value="Haem_d1_sf"/>
</dbReference>
<protein>
    <submittedName>
        <fullName evidence="2">Lactonase family protein</fullName>
    </submittedName>
</protein>
<dbReference type="PANTHER" id="PTHR30344:SF1">
    <property type="entry name" value="6-PHOSPHOGLUCONOLACTONASE"/>
    <property type="match status" value="1"/>
</dbReference>
<evidence type="ECO:0000256" key="1">
    <source>
        <dbReference type="ARBA" id="ARBA00005564"/>
    </source>
</evidence>
<keyword evidence="3" id="KW-1185">Reference proteome</keyword>
<reference evidence="3" key="1">
    <citation type="journal article" date="2019" name="Int. J. Syst. Evol. Microbiol.">
        <title>The Global Catalogue of Microorganisms (GCM) 10K type strain sequencing project: providing services to taxonomists for standard genome sequencing and annotation.</title>
        <authorList>
            <consortium name="The Broad Institute Genomics Platform"/>
            <consortium name="The Broad Institute Genome Sequencing Center for Infectious Disease"/>
            <person name="Wu L."/>
            <person name="Ma J."/>
        </authorList>
    </citation>
    <scope>NUCLEOTIDE SEQUENCE [LARGE SCALE GENOMIC DNA]</scope>
    <source>
        <strain evidence="3">JCM 3175</strain>
    </source>
</reference>
<dbReference type="InterPro" id="IPR050282">
    <property type="entry name" value="Cycloisomerase_2"/>
</dbReference>
<name>A0ABP8T2Q7_9ACTN</name>
<dbReference type="SUPFAM" id="SSF51004">
    <property type="entry name" value="C-terminal (heme d1) domain of cytochrome cd1-nitrite reductase"/>
    <property type="match status" value="1"/>
</dbReference>
<dbReference type="Gene3D" id="2.130.10.10">
    <property type="entry name" value="YVTN repeat-like/Quinoprotein amine dehydrogenase"/>
    <property type="match status" value="1"/>
</dbReference>
<sequence length="348" mass="35993">MGPVTAQAAIVHIGGYTAESGGRAAGIVAARRDPTSGELTPLGTAAVTPSPSFLVRHPALPVLYAVNELPEGQVSAFRAAPDGDLSPLGVRSTGGAEPCHLAVAPDGRYLFVANYGGGSVAVFPLDADGVPGERSDLVHHEGRGPDPDRQAGAHCHMVSPDPGAGPLLAVDLGTDSVYRYDLDAASGRLVPRAPRVRTPAGTGPRHLARHPDGRRCWLVGELDGTVAAYDVTAEGALHQRERVDASGRAGHVQPSEIAVGPDGRFLYVGNRGVGTVAVFAVADGTPRLVAEVDTGGEWPRHFALTGAHLYLADERADMIRIFRVDPDTGVPTAVGEPVPLASPTCVCP</sequence>
<accession>A0ABP8T2Q7</accession>
<dbReference type="Pfam" id="PF10282">
    <property type="entry name" value="Lactonase"/>
    <property type="match status" value="1"/>
</dbReference>
<evidence type="ECO:0000313" key="3">
    <source>
        <dbReference type="Proteomes" id="UP001500307"/>
    </source>
</evidence>
<comment type="caution">
    <text evidence="2">The sequence shown here is derived from an EMBL/GenBank/DDBJ whole genome shotgun (WGS) entry which is preliminary data.</text>
</comment>
<proteinExistence type="inferred from homology"/>